<sequence length="67" mass="8002">MIRVFSRRYWKSKQSNSQVKYYAKRRNEKRLESVNTPLLVIYKPSGAVPRRTLPQSSYTLTREPIID</sequence>
<protein>
    <submittedName>
        <fullName evidence="1">ORF9 protein</fullName>
    </submittedName>
</protein>
<reference evidence="1" key="1">
    <citation type="submission" date="1993-05" db="EMBL/GenBank/DDBJ databases">
        <title>Sequence of an Avian Adenovirus (CELO) DNA Fragment (11.2 - 19.2 %).</title>
        <authorList>
            <person name="Akopian T.A."/>
            <person name="Kaverina E.N."/>
            <person name="Kruglyak V.A."/>
            <person name="Naroditsky B.S."/>
            <person name="Tikhonenko T.T."/>
        </authorList>
    </citation>
    <scope>NUCLEOTIDE SEQUENCE</scope>
    <source>
        <strain evidence="1">CELO</strain>
    </source>
</reference>
<name>Q64781_ADEG1</name>
<proteinExistence type="predicted"/>
<gene>
    <name evidence="1" type="primary">ORF9</name>
</gene>
<accession>Q64781</accession>
<organismHost>
    <name type="scientific">Galliformes</name>
    <name type="common">landfowls</name>
    <dbReference type="NCBI Taxonomy" id="8976"/>
</organismHost>
<dbReference type="PIR" id="S33493">
    <property type="entry name" value="S33493"/>
</dbReference>
<organism evidence="1">
    <name type="scientific">Fowl adenovirus A serotype 1 (strain CELO / Phelps)</name>
    <name type="common">FAdV-1</name>
    <name type="synonym">Avian adenovirus gal1 (strain Phelps)</name>
    <dbReference type="NCBI Taxonomy" id="10553"/>
    <lineage>
        <taxon>Viruses</taxon>
        <taxon>Varidnaviria</taxon>
        <taxon>Bamfordvirae</taxon>
        <taxon>Preplasmiviricota</taxon>
        <taxon>Polisuviricotina</taxon>
        <taxon>Pharingeaviricetes</taxon>
        <taxon>Rowavirales</taxon>
        <taxon>Adenoviridae</taxon>
        <taxon>Aviadenovirus</taxon>
        <taxon>Aviadenovirus ventriculi</taxon>
        <taxon>Fowl aviadenovirus A</taxon>
    </lineage>
</organism>
<dbReference type="EMBL" id="Z22864">
    <property type="protein sequence ID" value="CAA80485.1"/>
    <property type="molecule type" value="Genomic_DNA"/>
</dbReference>
<evidence type="ECO:0000313" key="1">
    <source>
        <dbReference type="EMBL" id="CAA80485.1"/>
    </source>
</evidence>